<organism evidence="2 3">
    <name type="scientific">Rhizoctonia solani</name>
    <dbReference type="NCBI Taxonomy" id="456999"/>
    <lineage>
        <taxon>Eukaryota</taxon>
        <taxon>Fungi</taxon>
        <taxon>Dikarya</taxon>
        <taxon>Basidiomycota</taxon>
        <taxon>Agaricomycotina</taxon>
        <taxon>Agaricomycetes</taxon>
        <taxon>Cantharellales</taxon>
        <taxon>Ceratobasidiaceae</taxon>
        <taxon>Rhizoctonia</taxon>
    </lineage>
</organism>
<name>A0A8H7I601_9AGAM</name>
<reference evidence="2" key="1">
    <citation type="submission" date="2020-09" db="EMBL/GenBank/DDBJ databases">
        <title>Comparative genome analyses of four rice-infecting Rhizoctonia solani isolates reveal extensive enrichment of homogalacturonan modification genes.</title>
        <authorList>
            <person name="Lee D.-Y."/>
            <person name="Jeon J."/>
            <person name="Kim K.-T."/>
            <person name="Cheong K."/>
            <person name="Song H."/>
            <person name="Choi G."/>
            <person name="Ko J."/>
            <person name="Opiyo S.O."/>
            <person name="Zuo S."/>
            <person name="Madhav S."/>
            <person name="Lee Y.-H."/>
            <person name="Wang G.-L."/>
        </authorList>
    </citation>
    <scope>NUCLEOTIDE SEQUENCE</scope>
    <source>
        <strain evidence="2">AG1-IA B2</strain>
    </source>
</reference>
<evidence type="ECO:0000313" key="2">
    <source>
        <dbReference type="EMBL" id="KAF8751640.1"/>
    </source>
</evidence>
<evidence type="ECO:0000313" key="3">
    <source>
        <dbReference type="Proteomes" id="UP000614334"/>
    </source>
</evidence>
<protein>
    <submittedName>
        <fullName evidence="2">Uncharacterized protein</fullName>
    </submittedName>
</protein>
<dbReference type="AlphaFoldDB" id="A0A8H7I601"/>
<feature type="compositionally biased region" description="Pro residues" evidence="1">
    <location>
        <begin position="18"/>
        <end position="28"/>
    </location>
</feature>
<sequence length="182" mass="20107">MPVPSLLHQQQSLRSLSPPRPGLLLPAPPEQFILGPNSNDFPEPPELRVRNFNQVPDCEDVALLWAQVLKTRVRVEEDSTSGPTEISVASGFVSRSDSNASAEPTEPLEGCFNAATYGLSPSELLREERRVQMVLNGSQAQSLSQHPNALFHHSWMILKYLTSLFETKLVFGLITECKVASV</sequence>
<dbReference type="EMBL" id="JACYCF010000017">
    <property type="protein sequence ID" value="KAF8751640.1"/>
    <property type="molecule type" value="Genomic_DNA"/>
</dbReference>
<evidence type="ECO:0000256" key="1">
    <source>
        <dbReference type="SAM" id="MobiDB-lite"/>
    </source>
</evidence>
<feature type="region of interest" description="Disordered" evidence="1">
    <location>
        <begin position="1"/>
        <end position="28"/>
    </location>
</feature>
<gene>
    <name evidence="2" type="ORF">RHS01_08283</name>
</gene>
<comment type="caution">
    <text evidence="2">The sequence shown here is derived from an EMBL/GenBank/DDBJ whole genome shotgun (WGS) entry which is preliminary data.</text>
</comment>
<accession>A0A8H7I601</accession>
<dbReference type="Proteomes" id="UP000614334">
    <property type="component" value="Unassembled WGS sequence"/>
</dbReference>
<proteinExistence type="predicted"/>
<feature type="compositionally biased region" description="Low complexity" evidence="1">
    <location>
        <begin position="1"/>
        <end position="17"/>
    </location>
</feature>